<protein>
    <submittedName>
        <fullName evidence="11">Putative voltage-dependent anion-selective channel</fullName>
    </submittedName>
</protein>
<evidence type="ECO:0000256" key="5">
    <source>
        <dbReference type="ARBA" id="ARBA00022692"/>
    </source>
</evidence>
<proteinExistence type="inferred from homology"/>
<dbReference type="GO" id="GO:0015288">
    <property type="term" value="F:porin activity"/>
    <property type="evidence" value="ECO:0007669"/>
    <property type="project" value="UniProtKB-KW"/>
</dbReference>
<evidence type="ECO:0000256" key="9">
    <source>
        <dbReference type="ARBA" id="ARBA00023128"/>
    </source>
</evidence>
<keyword evidence="13" id="KW-1185">Reference proteome</keyword>
<sequence length="283" mass="30686">MAPPTYADLGKDAKDLFTKEYNHGFLKVETTTRAGEKEEVEFKTGAVHTIASGRMAGNLDVKYKVPSYGITLTEKWNTDNMLGTIIEIQDQFARGLKVTLDSSYAPQVGKRTGKVKAEWASDSVKVNCDLGLDVGPMLNVAAVAAHQGWLLGLQTSFDTASSRLRGTNVAFGRTGHNYTLHSFVNDGQEFGASLYHRAAPNVELGAQLGWTVGDQSARFALATKYCPAKDLELKAKVDSQAKVAFAATHHLSDQLKLILSTQFGLNTLNEGGHKFGLGLVYTQ</sequence>
<dbReference type="InterPro" id="IPR001925">
    <property type="entry name" value="Porin_Euk"/>
</dbReference>
<evidence type="ECO:0000256" key="1">
    <source>
        <dbReference type="ARBA" id="ARBA00004294"/>
    </source>
</evidence>
<dbReference type="OMA" id="DGMFVPH"/>
<dbReference type="OrthoDB" id="7827681at2759"/>
<dbReference type="GO" id="GO:0008308">
    <property type="term" value="F:voltage-gated monoatomic anion channel activity"/>
    <property type="evidence" value="ECO:0007669"/>
    <property type="project" value="InterPro"/>
</dbReference>
<evidence type="ECO:0000256" key="3">
    <source>
        <dbReference type="ARBA" id="ARBA00022448"/>
    </source>
</evidence>
<dbReference type="Pfam" id="PF01459">
    <property type="entry name" value="Porin_3"/>
    <property type="match status" value="1"/>
</dbReference>
<dbReference type="GO" id="GO:0005741">
    <property type="term" value="C:mitochondrial outer membrane"/>
    <property type="evidence" value="ECO:0007669"/>
    <property type="project" value="UniProtKB-SubCell"/>
</dbReference>
<dbReference type="FunFam" id="2.40.160.10:FF:000012">
    <property type="entry name" value="Voltage-dependent anion-selective channel"/>
    <property type="match status" value="1"/>
</dbReference>
<gene>
    <name evidence="11" type="primary">R05G6.7</name>
    <name evidence="11" type="ORF">Tcan_10529</name>
    <name evidence="12" type="ORF">TCNE_LOCUS13315</name>
</gene>
<keyword evidence="4" id="KW-1134">Transmembrane beta strand</keyword>
<evidence type="ECO:0000313" key="11">
    <source>
        <dbReference type="EMBL" id="KHN75948.1"/>
    </source>
</evidence>
<keyword evidence="8" id="KW-0626">Porin</keyword>
<dbReference type="Gene3D" id="2.40.160.10">
    <property type="entry name" value="Porin"/>
    <property type="match status" value="1"/>
</dbReference>
<dbReference type="STRING" id="6265.A0A0B2V317"/>
<evidence type="ECO:0000256" key="6">
    <source>
        <dbReference type="ARBA" id="ARBA00022787"/>
    </source>
</evidence>
<dbReference type="InterPro" id="IPR023614">
    <property type="entry name" value="Porin_dom_sf"/>
</dbReference>
<evidence type="ECO:0000256" key="4">
    <source>
        <dbReference type="ARBA" id="ARBA00022452"/>
    </source>
</evidence>
<comment type="subcellular location">
    <subcellularLocation>
        <location evidence="1">Mitochondrion outer membrane</location>
    </subcellularLocation>
</comment>
<keyword evidence="7" id="KW-0406">Ion transport</keyword>
<evidence type="ECO:0000256" key="7">
    <source>
        <dbReference type="ARBA" id="ARBA00023065"/>
    </source>
</evidence>
<dbReference type="EMBL" id="UYWY01021668">
    <property type="protein sequence ID" value="VDM44636.1"/>
    <property type="molecule type" value="Genomic_DNA"/>
</dbReference>
<name>A0A0B2V317_TOXCA</name>
<dbReference type="PANTHER" id="PTHR11743:SF70">
    <property type="entry name" value="GH26960P-RELATED"/>
    <property type="match status" value="1"/>
</dbReference>
<keyword evidence="9" id="KW-0496">Mitochondrion</keyword>
<evidence type="ECO:0000313" key="12">
    <source>
        <dbReference type="EMBL" id="VDM44636.1"/>
    </source>
</evidence>
<keyword evidence="10" id="KW-0472">Membrane</keyword>
<dbReference type="AlphaFoldDB" id="A0A0B2V317"/>
<comment type="similarity">
    <text evidence="2">Belongs to the eukaryotic mitochondrial porin family.</text>
</comment>
<evidence type="ECO:0000256" key="2">
    <source>
        <dbReference type="ARBA" id="ARBA00007780"/>
    </source>
</evidence>
<dbReference type="CDD" id="cd07306">
    <property type="entry name" value="Porin3_VDAC"/>
    <property type="match status" value="1"/>
</dbReference>
<accession>A0A0B2V317</accession>
<evidence type="ECO:0000256" key="10">
    <source>
        <dbReference type="ARBA" id="ARBA00023136"/>
    </source>
</evidence>
<reference evidence="11 13" key="1">
    <citation type="submission" date="2014-11" db="EMBL/GenBank/DDBJ databases">
        <title>Genetic blueprint of the zoonotic pathogen Toxocara canis.</title>
        <authorList>
            <person name="Zhu X.-Q."/>
            <person name="Korhonen P.K."/>
            <person name="Cai H."/>
            <person name="Young N.D."/>
            <person name="Nejsum P."/>
            <person name="von Samson-Himmelstjerna G."/>
            <person name="Boag P.R."/>
            <person name="Tan P."/>
            <person name="Li Q."/>
            <person name="Min J."/>
            <person name="Yang Y."/>
            <person name="Wang X."/>
            <person name="Fang X."/>
            <person name="Hall R.S."/>
            <person name="Hofmann A."/>
            <person name="Sternberg P.W."/>
            <person name="Jex A.R."/>
            <person name="Gasser R.B."/>
        </authorList>
    </citation>
    <scope>NUCLEOTIDE SEQUENCE [LARGE SCALE GENOMIC DNA]</scope>
    <source>
        <strain evidence="11">PN_DK_2014</strain>
    </source>
</reference>
<keyword evidence="3" id="KW-0813">Transport</keyword>
<dbReference type="PRINTS" id="PR00185">
    <property type="entry name" value="EUKARYTPORIN"/>
</dbReference>
<keyword evidence="5" id="KW-0812">Transmembrane</keyword>
<reference evidence="12" key="2">
    <citation type="submission" date="2018-11" db="EMBL/GenBank/DDBJ databases">
        <authorList>
            <consortium name="Pathogen Informatics"/>
        </authorList>
    </citation>
    <scope>NUCLEOTIDE SEQUENCE [LARGE SCALE GENOMIC DNA]</scope>
</reference>
<dbReference type="GO" id="GO:0046930">
    <property type="term" value="C:pore complex"/>
    <property type="evidence" value="ECO:0007669"/>
    <property type="project" value="UniProtKB-KW"/>
</dbReference>
<dbReference type="InterPro" id="IPR027246">
    <property type="entry name" value="Porin_Euk/Tom40"/>
</dbReference>
<dbReference type="PANTHER" id="PTHR11743">
    <property type="entry name" value="VOLTAGE-DEPENDENT ANION-SELECTIVE CHANNEL"/>
    <property type="match status" value="1"/>
</dbReference>
<dbReference type="Proteomes" id="UP000031036">
    <property type="component" value="Unassembled WGS sequence"/>
</dbReference>
<dbReference type="EMBL" id="JPKZ01002587">
    <property type="protein sequence ID" value="KHN75948.1"/>
    <property type="molecule type" value="Genomic_DNA"/>
</dbReference>
<evidence type="ECO:0000313" key="13">
    <source>
        <dbReference type="Proteomes" id="UP000031036"/>
    </source>
</evidence>
<keyword evidence="6" id="KW-1000">Mitochondrion outer membrane</keyword>
<organism evidence="11 13">
    <name type="scientific">Toxocara canis</name>
    <name type="common">Canine roundworm</name>
    <dbReference type="NCBI Taxonomy" id="6265"/>
    <lineage>
        <taxon>Eukaryota</taxon>
        <taxon>Metazoa</taxon>
        <taxon>Ecdysozoa</taxon>
        <taxon>Nematoda</taxon>
        <taxon>Chromadorea</taxon>
        <taxon>Rhabditida</taxon>
        <taxon>Spirurina</taxon>
        <taxon>Ascaridomorpha</taxon>
        <taxon>Ascaridoidea</taxon>
        <taxon>Toxocaridae</taxon>
        <taxon>Toxocara</taxon>
    </lineage>
</organism>
<evidence type="ECO:0000256" key="8">
    <source>
        <dbReference type="ARBA" id="ARBA00023114"/>
    </source>
</evidence>